<gene>
    <name evidence="1" type="ORF">K0O23_08765</name>
</gene>
<accession>A0ABS7CTH6</accession>
<dbReference type="EMBL" id="JAHYXK010000005">
    <property type="protein sequence ID" value="MBW7467159.1"/>
    <property type="molecule type" value="Genomic_DNA"/>
</dbReference>
<dbReference type="RefSeq" id="WP_219877036.1">
    <property type="nucleotide sequence ID" value="NZ_JAHYXK010000005.1"/>
</dbReference>
<evidence type="ECO:0000313" key="1">
    <source>
        <dbReference type="EMBL" id="MBW7467159.1"/>
    </source>
</evidence>
<reference evidence="1 2" key="1">
    <citation type="journal article" date="2016" name="Int. J. Syst. Evol. Microbiol.">
        <title>Pontibacter aydingkolensis sp. nov., isolated from soil of a salt lake.</title>
        <authorList>
            <person name="Osman G."/>
            <person name="Zhang T."/>
            <person name="Lou K."/>
            <person name="Gao Y."/>
            <person name="Chang W."/>
            <person name="Lin Q."/>
            <person name="Yang H.M."/>
            <person name="Huo X.D."/>
            <person name="Wang N."/>
        </authorList>
    </citation>
    <scope>NUCLEOTIDE SEQUENCE [LARGE SCALE GENOMIC DNA]</scope>
    <source>
        <strain evidence="1 2">KACC 19255</strain>
    </source>
</reference>
<keyword evidence="2" id="KW-1185">Reference proteome</keyword>
<name>A0ABS7CTH6_9BACT</name>
<evidence type="ECO:0000313" key="2">
    <source>
        <dbReference type="Proteomes" id="UP000813018"/>
    </source>
</evidence>
<proteinExistence type="predicted"/>
<sequence>MIDSTNICLSCGLCCDGTLVGFVQLSHEELPAIRELMDIEEASSDGVFIQPCEKYCNGCTIYSDRPKQCAAYNCELLESVLRKELDYTLAIEIIDVAKQRKSAIEEKLALLQIELQSQSFYFKMSELKKLYQNNEHELSSTPEFKDLIADIKQLDNLLSEKFGVKIF</sequence>
<protein>
    <submittedName>
        <fullName evidence="1">YkgJ family cysteine cluster protein</fullName>
    </submittedName>
</protein>
<organism evidence="1 2">
    <name type="scientific">Pontibacter aydingkolensis</name>
    <dbReference type="NCBI Taxonomy" id="1911536"/>
    <lineage>
        <taxon>Bacteria</taxon>
        <taxon>Pseudomonadati</taxon>
        <taxon>Bacteroidota</taxon>
        <taxon>Cytophagia</taxon>
        <taxon>Cytophagales</taxon>
        <taxon>Hymenobacteraceae</taxon>
        <taxon>Pontibacter</taxon>
    </lineage>
</organism>
<comment type="caution">
    <text evidence="1">The sequence shown here is derived from an EMBL/GenBank/DDBJ whole genome shotgun (WGS) entry which is preliminary data.</text>
</comment>
<dbReference type="Proteomes" id="UP000813018">
    <property type="component" value="Unassembled WGS sequence"/>
</dbReference>